<feature type="binding site" evidence="9">
    <location>
        <position position="292"/>
    </location>
    <ligand>
        <name>FAD</name>
        <dbReference type="ChEBI" id="CHEBI:57692"/>
    </ligand>
</feature>
<dbReference type="Proteomes" id="UP000265882">
    <property type="component" value="Unassembled WGS sequence"/>
</dbReference>
<evidence type="ECO:0000256" key="5">
    <source>
        <dbReference type="ARBA" id="ARBA00022982"/>
    </source>
</evidence>
<dbReference type="FunFam" id="3.40.50.1220:FF:000001">
    <property type="entry name" value="Electron transfer flavoprotein, alpha subunit"/>
    <property type="match status" value="1"/>
</dbReference>
<feature type="binding site" evidence="9">
    <location>
        <begin position="271"/>
        <end position="278"/>
    </location>
    <ligand>
        <name>FAD</name>
        <dbReference type="ChEBI" id="CHEBI:57692"/>
    </ligand>
</feature>
<evidence type="ECO:0000256" key="6">
    <source>
        <dbReference type="ARBA" id="ARBA00025649"/>
    </source>
</evidence>
<dbReference type="InterPro" id="IPR033947">
    <property type="entry name" value="ETF_alpha_N"/>
</dbReference>
<comment type="similarity">
    <text evidence="1">Belongs to the ETF alpha-subunit/FixB family.</text>
</comment>
<dbReference type="Gene3D" id="3.40.50.620">
    <property type="entry name" value="HUPs"/>
    <property type="match status" value="1"/>
</dbReference>
<dbReference type="InterPro" id="IPR014729">
    <property type="entry name" value="Rossmann-like_a/b/a_fold"/>
</dbReference>
<name>A0A3A4P1Z8_ABYX5</name>
<dbReference type="CDD" id="cd01715">
    <property type="entry name" value="ETF_alpha"/>
    <property type="match status" value="1"/>
</dbReference>
<comment type="function">
    <text evidence="6">The electron transfer flavoprotein serves as a specific electron acceptor for other dehydrogenases. It transfers the electrons to the main respiratory chain via ETF-ubiquinone oxidoreductase (ETF dehydrogenase).</text>
</comment>
<keyword evidence="5" id="KW-0249">Electron transport</keyword>
<comment type="caution">
    <text evidence="11">The sequence shown here is derived from an EMBL/GenBank/DDBJ whole genome shotgun (WGS) entry which is preliminary data.</text>
</comment>
<keyword evidence="2" id="KW-0813">Transport</keyword>
<dbReference type="SUPFAM" id="SSF52402">
    <property type="entry name" value="Adenine nucleotide alpha hydrolases-like"/>
    <property type="match status" value="1"/>
</dbReference>
<feature type="binding site" evidence="9">
    <location>
        <position position="215"/>
    </location>
    <ligand>
        <name>FAD</name>
        <dbReference type="ChEBI" id="CHEBI:57692"/>
    </ligand>
</feature>
<evidence type="ECO:0000313" key="12">
    <source>
        <dbReference type="Proteomes" id="UP000265882"/>
    </source>
</evidence>
<dbReference type="PANTHER" id="PTHR43153:SF1">
    <property type="entry name" value="ELECTRON TRANSFER FLAVOPROTEIN SUBUNIT ALPHA, MITOCHONDRIAL"/>
    <property type="match status" value="1"/>
</dbReference>
<dbReference type="GO" id="GO:0033539">
    <property type="term" value="P:fatty acid beta-oxidation using acyl-CoA dehydrogenase"/>
    <property type="evidence" value="ECO:0007669"/>
    <property type="project" value="TreeGrafter"/>
</dbReference>
<dbReference type="InterPro" id="IPR014730">
    <property type="entry name" value="ETF_a/b_N"/>
</dbReference>
<dbReference type="PIRSF" id="PIRSF000089">
    <property type="entry name" value="Electra_flavoP_a"/>
    <property type="match status" value="1"/>
</dbReference>
<evidence type="ECO:0000256" key="4">
    <source>
        <dbReference type="ARBA" id="ARBA00022827"/>
    </source>
</evidence>
<reference evidence="11 12" key="1">
    <citation type="journal article" date="2017" name="ISME J.">
        <title>Energy and carbon metabolisms in a deep terrestrial subsurface fluid microbial community.</title>
        <authorList>
            <person name="Momper L."/>
            <person name="Jungbluth S.P."/>
            <person name="Lee M.D."/>
            <person name="Amend J.P."/>
        </authorList>
    </citation>
    <scope>NUCLEOTIDE SEQUENCE [LARGE SCALE GENOMIC DNA]</scope>
    <source>
        <strain evidence="11">SURF_5</strain>
    </source>
</reference>
<feature type="domain" description="Electron transfer flavoprotein alpha/beta-subunit N-terminal" evidence="10">
    <location>
        <begin position="4"/>
        <end position="191"/>
    </location>
</feature>
<dbReference type="InterPro" id="IPR001308">
    <property type="entry name" value="ETF_a/FixB"/>
</dbReference>
<sequence length="328" mass="34312">MSGIWVFAELRDGKIIKVVNEMLNAGKGISAKLGENVAAVLLGSGVESLAKDLAGMGAKTVYLADDAKLKAYTPDAYAKVVVDLVKQHQPSVLLFGNSAVGKDLAPTVAAKLGVGLASDCTGVEVNDQKKLVFTRPVYSAKAVIKVFCRDNPQMATIRPNVLPPGELDAGASPEVAKAPVALSDSDIRTIVRDVVKSAGGKIELTEANVIVAGGRGMKGPDEFKIIEELANVLGAAVGASRAAVDAGWRDHHDQVGQTGKVVNPSLYIACGISGSIQHLAGMKTSKVIVAVNKDPEAPIFKVANYGIVGDLFKVVPIMTREFKSMLAQ</sequence>
<organism evidence="11 12">
    <name type="scientific">Abyssobacteria bacterium (strain SURF_5)</name>
    <dbReference type="NCBI Taxonomy" id="2093360"/>
    <lineage>
        <taxon>Bacteria</taxon>
        <taxon>Pseudomonadati</taxon>
        <taxon>Candidatus Hydrogenedentota</taxon>
        <taxon>Candidatus Abyssobacteria</taxon>
    </lineage>
</organism>
<dbReference type="Pfam" id="PF01012">
    <property type="entry name" value="ETF"/>
    <property type="match status" value="1"/>
</dbReference>
<dbReference type="InterPro" id="IPR018206">
    <property type="entry name" value="ETF_asu_C_CS"/>
</dbReference>
<dbReference type="AlphaFoldDB" id="A0A3A4P1Z8"/>
<evidence type="ECO:0000256" key="7">
    <source>
        <dbReference type="ARBA" id="ARBA00068674"/>
    </source>
</evidence>
<proteinExistence type="inferred from homology"/>
<feature type="binding site" evidence="9">
    <location>
        <begin position="254"/>
        <end position="258"/>
    </location>
    <ligand>
        <name>FAD</name>
        <dbReference type="ChEBI" id="CHEBI:57692"/>
    </ligand>
</feature>
<evidence type="ECO:0000256" key="9">
    <source>
        <dbReference type="PIRSR" id="PIRSR000089-1"/>
    </source>
</evidence>
<comment type="cofactor">
    <cofactor evidence="9">
        <name>FAD</name>
        <dbReference type="ChEBI" id="CHEBI:57692"/>
    </cofactor>
    <text evidence="9">Binds 1 FAD per dimer.</text>
</comment>
<keyword evidence="3" id="KW-0285">Flavoprotein</keyword>
<evidence type="ECO:0000259" key="10">
    <source>
        <dbReference type="SMART" id="SM00893"/>
    </source>
</evidence>
<evidence type="ECO:0000256" key="8">
    <source>
        <dbReference type="ARBA" id="ARBA00079299"/>
    </source>
</evidence>
<evidence type="ECO:0000313" key="11">
    <source>
        <dbReference type="EMBL" id="RJP26733.1"/>
    </source>
</evidence>
<dbReference type="GO" id="GO:0050660">
    <property type="term" value="F:flavin adenine dinucleotide binding"/>
    <property type="evidence" value="ECO:0007669"/>
    <property type="project" value="InterPro"/>
</dbReference>
<dbReference type="SMART" id="SM00893">
    <property type="entry name" value="ETF"/>
    <property type="match status" value="1"/>
</dbReference>
<evidence type="ECO:0000256" key="1">
    <source>
        <dbReference type="ARBA" id="ARBA00005817"/>
    </source>
</evidence>
<gene>
    <name evidence="11" type="ORF">C4520_00375</name>
</gene>
<dbReference type="PROSITE" id="PS00696">
    <property type="entry name" value="ETF_ALPHA"/>
    <property type="match status" value="1"/>
</dbReference>
<dbReference type="PANTHER" id="PTHR43153">
    <property type="entry name" value="ELECTRON TRANSFER FLAVOPROTEIN ALPHA"/>
    <property type="match status" value="1"/>
</dbReference>
<dbReference type="InterPro" id="IPR014731">
    <property type="entry name" value="ETF_asu_C"/>
</dbReference>
<dbReference type="InterPro" id="IPR029035">
    <property type="entry name" value="DHS-like_NAD/FAD-binding_dom"/>
</dbReference>
<feature type="binding site" evidence="9">
    <location>
        <begin position="240"/>
        <end position="241"/>
    </location>
    <ligand>
        <name>FAD</name>
        <dbReference type="ChEBI" id="CHEBI:57692"/>
    </ligand>
</feature>
<dbReference type="SUPFAM" id="SSF52467">
    <property type="entry name" value="DHS-like NAD/FAD-binding domain"/>
    <property type="match status" value="1"/>
</dbReference>
<dbReference type="Gene3D" id="3.40.50.1220">
    <property type="entry name" value="TPP-binding domain"/>
    <property type="match status" value="1"/>
</dbReference>
<protein>
    <recommendedName>
        <fullName evidence="7">Electron transfer flavoprotein subunit alpha</fullName>
    </recommendedName>
    <alternativeName>
        <fullName evidence="8">Electron transfer flavoprotein large subunit</fullName>
    </alternativeName>
</protein>
<dbReference type="Pfam" id="PF00766">
    <property type="entry name" value="ETF_alpha"/>
    <property type="match status" value="1"/>
</dbReference>
<dbReference type="EMBL" id="QZKU01000004">
    <property type="protein sequence ID" value="RJP26733.1"/>
    <property type="molecule type" value="Genomic_DNA"/>
</dbReference>
<evidence type="ECO:0000256" key="2">
    <source>
        <dbReference type="ARBA" id="ARBA00022448"/>
    </source>
</evidence>
<keyword evidence="4 9" id="KW-0274">FAD</keyword>
<accession>A0A3A4P1Z8</accession>
<dbReference type="GO" id="GO:0009055">
    <property type="term" value="F:electron transfer activity"/>
    <property type="evidence" value="ECO:0007669"/>
    <property type="project" value="InterPro"/>
</dbReference>
<evidence type="ECO:0000256" key="3">
    <source>
        <dbReference type="ARBA" id="ARBA00022630"/>
    </source>
</evidence>